<evidence type="ECO:0000259" key="4">
    <source>
        <dbReference type="PROSITE" id="PS50956"/>
    </source>
</evidence>
<dbReference type="GO" id="GO:0043565">
    <property type="term" value="F:sequence-specific DNA binding"/>
    <property type="evidence" value="ECO:0007669"/>
    <property type="project" value="InterPro"/>
</dbReference>
<keyword evidence="6" id="KW-1185">Reference proteome</keyword>
<dbReference type="GO" id="GO:0005829">
    <property type="term" value="C:cytosol"/>
    <property type="evidence" value="ECO:0007669"/>
    <property type="project" value="TreeGrafter"/>
</dbReference>
<proteinExistence type="predicted"/>
<dbReference type="PANTHER" id="PTHR30154:SF34">
    <property type="entry name" value="TRANSCRIPTIONAL REGULATOR AZLB"/>
    <property type="match status" value="1"/>
</dbReference>
<dbReference type="PRINTS" id="PR00033">
    <property type="entry name" value="HTHASNC"/>
</dbReference>
<dbReference type="Proteomes" id="UP000076088">
    <property type="component" value="Chromosome"/>
</dbReference>
<evidence type="ECO:0000313" key="6">
    <source>
        <dbReference type="Proteomes" id="UP000076088"/>
    </source>
</evidence>
<evidence type="ECO:0000256" key="2">
    <source>
        <dbReference type="ARBA" id="ARBA00023125"/>
    </source>
</evidence>
<dbReference type="RefSeq" id="WP_054728696.1">
    <property type="nucleotide sequence ID" value="NZ_CP009429.1"/>
</dbReference>
<keyword evidence="1" id="KW-0805">Transcription regulation</keyword>
<protein>
    <recommendedName>
        <fullName evidence="4">HTH asnC-type domain-containing protein</fullName>
    </recommendedName>
</protein>
<evidence type="ECO:0000256" key="3">
    <source>
        <dbReference type="ARBA" id="ARBA00023163"/>
    </source>
</evidence>
<name>A0AAC9AUK8_SPHMC</name>
<accession>A0AAC9AUK8</accession>
<reference evidence="6" key="1">
    <citation type="submission" date="2015-11" db="EMBL/GenBank/DDBJ databases">
        <title>Complete genome sequence of a polyethylene-glycol degrader Sphingopyxis macrogoltabida 203N (NBRC 111659).</title>
        <authorList>
            <person name="Yoshiyuki O."/>
            <person name="Shouta N."/>
            <person name="Nagata Y."/>
            <person name="Numata M."/>
            <person name="Tsuchikane K."/>
            <person name="Hosoyama A."/>
            <person name="Yamazoe A."/>
            <person name="Tsuda M."/>
            <person name="Fujita N."/>
            <person name="Kawai F."/>
        </authorList>
    </citation>
    <scope>NUCLEOTIDE SEQUENCE [LARGE SCALE GENOMIC DNA]</scope>
    <source>
        <strain evidence="6">203N</strain>
    </source>
</reference>
<dbReference type="InterPro" id="IPR019888">
    <property type="entry name" value="Tscrpt_reg_AsnC-like"/>
</dbReference>
<dbReference type="InterPro" id="IPR019887">
    <property type="entry name" value="Tscrpt_reg_AsnC/Lrp_C"/>
</dbReference>
<dbReference type="SMART" id="SM00344">
    <property type="entry name" value="HTH_ASNC"/>
    <property type="match status" value="1"/>
</dbReference>
<organism evidence="5 6">
    <name type="scientific">Sphingopyxis macrogoltabida</name>
    <name type="common">Sphingomonas macrogoltabidus</name>
    <dbReference type="NCBI Taxonomy" id="33050"/>
    <lineage>
        <taxon>Bacteria</taxon>
        <taxon>Pseudomonadati</taxon>
        <taxon>Pseudomonadota</taxon>
        <taxon>Alphaproteobacteria</taxon>
        <taxon>Sphingomonadales</taxon>
        <taxon>Sphingomonadaceae</taxon>
        <taxon>Sphingopyxis</taxon>
    </lineage>
</organism>
<dbReference type="PANTHER" id="PTHR30154">
    <property type="entry name" value="LEUCINE-RESPONSIVE REGULATORY PROTEIN"/>
    <property type="match status" value="1"/>
</dbReference>
<dbReference type="Pfam" id="PF13412">
    <property type="entry name" value="HTH_24"/>
    <property type="match status" value="1"/>
</dbReference>
<dbReference type="AlphaFoldDB" id="A0AAC9AUK8"/>
<reference evidence="5 6" key="2">
    <citation type="journal article" date="2016" name="Genome Announc.">
        <title>Complete Genome Sequence of Sphingopyxis macrogoltabida Strain 203N (NBRC 111659), a Polyethylene Glycol Degrader.</title>
        <authorList>
            <person name="Ohtsubo Y."/>
            <person name="Nonoyama S."/>
            <person name="Nagata Y."/>
            <person name="Numata M."/>
            <person name="Tsuchikane K."/>
            <person name="Hosoyama A."/>
            <person name="Yamazoe A."/>
            <person name="Tsuda M."/>
            <person name="Fujita N."/>
            <person name="Kawai F."/>
        </authorList>
    </citation>
    <scope>NUCLEOTIDE SEQUENCE [LARGE SCALE GENOMIC DNA]</scope>
    <source>
        <strain evidence="5 6">203N</strain>
    </source>
</reference>
<dbReference type="InterPro" id="IPR011991">
    <property type="entry name" value="ArsR-like_HTH"/>
</dbReference>
<dbReference type="InterPro" id="IPR036388">
    <property type="entry name" value="WH-like_DNA-bd_sf"/>
</dbReference>
<dbReference type="CDD" id="cd00090">
    <property type="entry name" value="HTH_ARSR"/>
    <property type="match status" value="1"/>
</dbReference>
<dbReference type="PROSITE" id="PS50956">
    <property type="entry name" value="HTH_ASNC_2"/>
    <property type="match status" value="1"/>
</dbReference>
<dbReference type="SUPFAM" id="SSF46785">
    <property type="entry name" value="Winged helix' DNA-binding domain"/>
    <property type="match status" value="1"/>
</dbReference>
<dbReference type="InterPro" id="IPR000485">
    <property type="entry name" value="AsnC-type_HTH_dom"/>
</dbReference>
<dbReference type="Pfam" id="PF01037">
    <property type="entry name" value="AsnC_trans_reg"/>
    <property type="match status" value="1"/>
</dbReference>
<dbReference type="Gene3D" id="1.10.10.10">
    <property type="entry name" value="Winged helix-like DNA-binding domain superfamily/Winged helix DNA-binding domain"/>
    <property type="match status" value="1"/>
</dbReference>
<gene>
    <name evidence="5" type="ORF">ATM17_06375</name>
</gene>
<dbReference type="SUPFAM" id="SSF54909">
    <property type="entry name" value="Dimeric alpha+beta barrel"/>
    <property type="match status" value="1"/>
</dbReference>
<dbReference type="GO" id="GO:0043200">
    <property type="term" value="P:response to amino acid"/>
    <property type="evidence" value="ECO:0007669"/>
    <property type="project" value="TreeGrafter"/>
</dbReference>
<evidence type="ECO:0000256" key="1">
    <source>
        <dbReference type="ARBA" id="ARBA00023015"/>
    </source>
</evidence>
<dbReference type="EMBL" id="CP013344">
    <property type="protein sequence ID" value="AMU88667.1"/>
    <property type="molecule type" value="Genomic_DNA"/>
</dbReference>
<evidence type="ECO:0000313" key="5">
    <source>
        <dbReference type="EMBL" id="AMU88667.1"/>
    </source>
</evidence>
<dbReference type="InterPro" id="IPR036390">
    <property type="entry name" value="WH_DNA-bd_sf"/>
</dbReference>
<feature type="domain" description="HTH asnC-type" evidence="4">
    <location>
        <begin position="6"/>
        <end position="71"/>
    </location>
</feature>
<dbReference type="GO" id="GO:0006355">
    <property type="term" value="P:regulation of DNA-templated transcription"/>
    <property type="evidence" value="ECO:0007669"/>
    <property type="project" value="UniProtKB-ARBA"/>
</dbReference>
<keyword evidence="3" id="KW-0804">Transcription</keyword>
<dbReference type="Gene3D" id="3.30.70.920">
    <property type="match status" value="1"/>
</dbReference>
<sequence length="170" mass="19215">MTSYVPDAIDRQIIDLLHDDGRASNRAIGRKLDLSEAAIRKRLKRLTDHGLITYGLMIDVSATNMQVFGWMYVEVHPAHLGTAYKAIAGMDRCSGCAMKTGPYNLIAHMYAKDQRAMTATIEDIYRIAGVARVTFRQVNKYPAHRHEFIVDTSEHEFRSWHGNVVHADQG</sequence>
<keyword evidence="2" id="KW-0238">DNA-binding</keyword>
<dbReference type="KEGG" id="smaz:LH19_13545"/>
<dbReference type="InterPro" id="IPR011008">
    <property type="entry name" value="Dimeric_a/b-barrel"/>
</dbReference>